<dbReference type="FunFam" id="3.30.230.70:FF:000035">
    <property type="entry name" value="Exosome complex component MTR3"/>
    <property type="match status" value="1"/>
</dbReference>
<keyword evidence="8" id="KW-0539">Nucleus</keyword>
<dbReference type="CDD" id="cd11371">
    <property type="entry name" value="RNase_PH_MTR3"/>
    <property type="match status" value="1"/>
</dbReference>
<evidence type="ECO:0000256" key="3">
    <source>
        <dbReference type="ARBA" id="ARBA00006678"/>
    </source>
</evidence>
<organism evidence="15">
    <name type="scientific">Magallana gigas</name>
    <name type="common">Pacific oyster</name>
    <name type="synonym">Crassostrea gigas</name>
    <dbReference type="NCBI Taxonomy" id="29159"/>
    <lineage>
        <taxon>Eukaryota</taxon>
        <taxon>Metazoa</taxon>
        <taxon>Spiralia</taxon>
        <taxon>Lophotrochozoa</taxon>
        <taxon>Mollusca</taxon>
        <taxon>Bivalvia</taxon>
        <taxon>Autobranchia</taxon>
        <taxon>Pteriomorphia</taxon>
        <taxon>Ostreida</taxon>
        <taxon>Ostreoidea</taxon>
        <taxon>Ostreidae</taxon>
        <taxon>Magallana</taxon>
    </lineage>
</organism>
<evidence type="ECO:0000259" key="14">
    <source>
        <dbReference type="Pfam" id="PF01138"/>
    </source>
</evidence>
<keyword evidence="15" id="KW-0378">Hydrolase</keyword>
<dbReference type="GO" id="GO:0016075">
    <property type="term" value="P:rRNA catabolic process"/>
    <property type="evidence" value="ECO:0007669"/>
    <property type="project" value="TreeGrafter"/>
</dbReference>
<dbReference type="GO" id="GO:0004527">
    <property type="term" value="F:exonuclease activity"/>
    <property type="evidence" value="ECO:0007669"/>
    <property type="project" value="UniProtKB-KW"/>
</dbReference>
<evidence type="ECO:0000313" key="15">
    <source>
        <dbReference type="EMBL" id="EKC42833.1"/>
    </source>
</evidence>
<dbReference type="GO" id="GO:0006364">
    <property type="term" value="P:rRNA processing"/>
    <property type="evidence" value="ECO:0007669"/>
    <property type="project" value="UniProtKB-KW"/>
</dbReference>
<evidence type="ECO:0000256" key="4">
    <source>
        <dbReference type="ARBA" id="ARBA00022490"/>
    </source>
</evidence>
<keyword evidence="15" id="KW-0540">Nuclease</keyword>
<dbReference type="GO" id="GO:0000176">
    <property type="term" value="C:nuclear exosome (RNase complex)"/>
    <property type="evidence" value="ECO:0007669"/>
    <property type="project" value="TreeGrafter"/>
</dbReference>
<evidence type="ECO:0000256" key="12">
    <source>
        <dbReference type="ARBA" id="ARBA00080620"/>
    </source>
</evidence>
<comment type="similarity">
    <text evidence="3">Belongs to the RNase PH family.</text>
</comment>
<dbReference type="SUPFAM" id="SSF54211">
    <property type="entry name" value="Ribosomal protein S5 domain 2-like"/>
    <property type="match status" value="1"/>
</dbReference>
<dbReference type="GO" id="GO:0071028">
    <property type="term" value="P:nuclear mRNA surveillance"/>
    <property type="evidence" value="ECO:0007669"/>
    <property type="project" value="TreeGrafter"/>
</dbReference>
<dbReference type="GO" id="GO:0003723">
    <property type="term" value="F:RNA binding"/>
    <property type="evidence" value="ECO:0007669"/>
    <property type="project" value="UniProtKB-KW"/>
</dbReference>
<dbReference type="GO" id="GO:0000177">
    <property type="term" value="C:cytoplasmic exosome (RNase complex)"/>
    <property type="evidence" value="ECO:0007669"/>
    <property type="project" value="TreeGrafter"/>
</dbReference>
<evidence type="ECO:0000256" key="8">
    <source>
        <dbReference type="ARBA" id="ARBA00023242"/>
    </source>
</evidence>
<dbReference type="HOGENOM" id="CLU_644440_0_0_1"/>
<sequence length="426" mass="46808">MNCRVGLDWIGCVVQVVGALFFTIGFGTRYWATSDSSVNAGLFTTCDGSYCYDTHVFYHGKSEKGAIMGAAVLQIFTLCGLYLVLLLMLLYMCGLFNERSVSRGAAFTAFATALFGFISVIMFGSAMTSLQYSLNWSCAFVIIGLIVDIAAGICIYIGGQQWEEAQKVQRKRELFPPIKSSRLDPRLEQRIQAANQKGSNKILKAGIISQARGSAYIEQNETKVMCAVYGPREVTKKEEFSMKGQLTCEFKFATFSCRVRRQYQQDNEERDYSCQLQDALEPAVRMDKFPKAQVNVYVTVLQNDGSPLAASLTCASVALANAGIEMYDLVVGCSARITPSEVFIDPTESEDYKAENDNEAGNGSVTLGLMPSLNQVSAITSKGEVEFELLNKGTKQCVDVCQKLYPVLQQAVAKAVEDKLSSDHVT</sequence>
<dbReference type="InterPro" id="IPR036345">
    <property type="entry name" value="ExoRNase_PH_dom2_sf"/>
</dbReference>
<dbReference type="GO" id="GO:0005730">
    <property type="term" value="C:nucleolus"/>
    <property type="evidence" value="ECO:0007669"/>
    <property type="project" value="UniProtKB-SubCell"/>
</dbReference>
<protein>
    <recommendedName>
        <fullName evidence="11">Exosome complex component MTR3</fullName>
    </recommendedName>
    <alternativeName>
        <fullName evidence="13">Exosome component 6</fullName>
    </alternativeName>
    <alternativeName>
        <fullName evidence="12">mRNA transport regulator 3 homolog</fullName>
    </alternativeName>
</protein>
<comment type="subunit">
    <text evidence="10">Component of the RNA exosome complex.</text>
</comment>
<dbReference type="Pfam" id="PF01138">
    <property type="entry name" value="RNase_PH"/>
    <property type="match status" value="1"/>
</dbReference>
<dbReference type="SUPFAM" id="SSF103473">
    <property type="entry name" value="MFS general substrate transporter"/>
    <property type="match status" value="1"/>
</dbReference>
<dbReference type="GO" id="GO:0034475">
    <property type="term" value="P:U4 snRNA 3'-end processing"/>
    <property type="evidence" value="ECO:0007669"/>
    <property type="project" value="TreeGrafter"/>
</dbReference>
<dbReference type="PANTHER" id="PTHR11953">
    <property type="entry name" value="EXOSOME COMPLEX COMPONENT"/>
    <property type="match status" value="1"/>
</dbReference>
<evidence type="ECO:0000256" key="10">
    <source>
        <dbReference type="ARBA" id="ARBA00062379"/>
    </source>
</evidence>
<accession>K1RAQ7</accession>
<gene>
    <name evidence="15" type="ORF">CGI_10010071</name>
</gene>
<dbReference type="EMBL" id="JH816584">
    <property type="protein sequence ID" value="EKC42833.1"/>
    <property type="molecule type" value="Genomic_DNA"/>
</dbReference>
<evidence type="ECO:0000256" key="6">
    <source>
        <dbReference type="ARBA" id="ARBA00022835"/>
    </source>
</evidence>
<keyword evidence="15" id="KW-0269">Exonuclease</keyword>
<evidence type="ECO:0000256" key="9">
    <source>
        <dbReference type="ARBA" id="ARBA00058393"/>
    </source>
</evidence>
<evidence type="ECO:0000256" key="1">
    <source>
        <dbReference type="ARBA" id="ARBA00004496"/>
    </source>
</evidence>
<keyword evidence="7" id="KW-0694">RNA-binding</keyword>
<dbReference type="InterPro" id="IPR036259">
    <property type="entry name" value="MFS_trans_sf"/>
</dbReference>
<dbReference type="GO" id="GO:0071051">
    <property type="term" value="P:poly(A)-dependent snoRNA 3'-end processing"/>
    <property type="evidence" value="ECO:0007669"/>
    <property type="project" value="TreeGrafter"/>
</dbReference>
<dbReference type="InterPro" id="IPR027408">
    <property type="entry name" value="PNPase/RNase_PH_dom_sf"/>
</dbReference>
<comment type="function">
    <text evidence="9">Non-catalytic component of the RNA exosome complex which has 3'-&gt;5' exoribonuclease activity and participates in a multitude of cellular RNA processing and degradation events.</text>
</comment>
<evidence type="ECO:0000256" key="2">
    <source>
        <dbReference type="ARBA" id="ARBA00004604"/>
    </source>
</evidence>
<keyword evidence="4" id="KW-0963">Cytoplasm</keyword>
<dbReference type="InterPro" id="IPR050080">
    <property type="entry name" value="RNase_PH"/>
</dbReference>
<dbReference type="AlphaFoldDB" id="K1RAQ7"/>
<reference evidence="15" key="1">
    <citation type="journal article" date="2012" name="Nature">
        <title>The oyster genome reveals stress adaptation and complexity of shell formation.</title>
        <authorList>
            <person name="Zhang G."/>
            <person name="Fang X."/>
            <person name="Guo X."/>
            <person name="Li L."/>
            <person name="Luo R."/>
            <person name="Xu F."/>
            <person name="Yang P."/>
            <person name="Zhang L."/>
            <person name="Wang X."/>
            <person name="Qi H."/>
            <person name="Xiong Z."/>
            <person name="Que H."/>
            <person name="Xie Y."/>
            <person name="Holland P.W."/>
            <person name="Paps J."/>
            <person name="Zhu Y."/>
            <person name="Wu F."/>
            <person name="Chen Y."/>
            <person name="Wang J."/>
            <person name="Peng C."/>
            <person name="Meng J."/>
            <person name="Yang L."/>
            <person name="Liu J."/>
            <person name="Wen B."/>
            <person name="Zhang N."/>
            <person name="Huang Z."/>
            <person name="Zhu Q."/>
            <person name="Feng Y."/>
            <person name="Mount A."/>
            <person name="Hedgecock D."/>
            <person name="Xu Z."/>
            <person name="Liu Y."/>
            <person name="Domazet-Loso T."/>
            <person name="Du Y."/>
            <person name="Sun X."/>
            <person name="Zhang S."/>
            <person name="Liu B."/>
            <person name="Cheng P."/>
            <person name="Jiang X."/>
            <person name="Li J."/>
            <person name="Fan D."/>
            <person name="Wang W."/>
            <person name="Fu W."/>
            <person name="Wang T."/>
            <person name="Wang B."/>
            <person name="Zhang J."/>
            <person name="Peng Z."/>
            <person name="Li Y."/>
            <person name="Li N."/>
            <person name="Wang J."/>
            <person name="Chen M."/>
            <person name="He Y."/>
            <person name="Tan F."/>
            <person name="Song X."/>
            <person name="Zheng Q."/>
            <person name="Huang R."/>
            <person name="Yang H."/>
            <person name="Du X."/>
            <person name="Chen L."/>
            <person name="Yang M."/>
            <person name="Gaffney P.M."/>
            <person name="Wang S."/>
            <person name="Luo L."/>
            <person name="She Z."/>
            <person name="Ming Y."/>
            <person name="Huang W."/>
            <person name="Zhang S."/>
            <person name="Huang B."/>
            <person name="Zhang Y."/>
            <person name="Qu T."/>
            <person name="Ni P."/>
            <person name="Miao G."/>
            <person name="Wang J."/>
            <person name="Wang Q."/>
            <person name="Steinberg C.E."/>
            <person name="Wang H."/>
            <person name="Li N."/>
            <person name="Qian L."/>
            <person name="Zhang G."/>
            <person name="Li Y."/>
            <person name="Yang H."/>
            <person name="Liu X."/>
            <person name="Wang J."/>
            <person name="Yin Y."/>
            <person name="Wang J."/>
        </authorList>
    </citation>
    <scope>NUCLEOTIDE SEQUENCE [LARGE SCALE GENOMIC DNA]</scope>
    <source>
        <strain evidence="15">05x7-T-G4-1.051#20</strain>
    </source>
</reference>
<feature type="domain" description="Exoribonuclease phosphorolytic" evidence="14">
    <location>
        <begin position="203"/>
        <end position="325"/>
    </location>
</feature>
<evidence type="ECO:0000256" key="13">
    <source>
        <dbReference type="ARBA" id="ARBA00083631"/>
    </source>
</evidence>
<dbReference type="Gene3D" id="3.30.230.70">
    <property type="entry name" value="GHMP Kinase, N-terminal domain"/>
    <property type="match status" value="1"/>
</dbReference>
<name>K1RAQ7_MAGGI</name>
<evidence type="ECO:0000256" key="7">
    <source>
        <dbReference type="ARBA" id="ARBA00022884"/>
    </source>
</evidence>
<dbReference type="InterPro" id="IPR001247">
    <property type="entry name" value="ExoRNase_PH_dom1"/>
</dbReference>
<dbReference type="Gene3D" id="1.20.140.150">
    <property type="match status" value="1"/>
</dbReference>
<evidence type="ECO:0000256" key="11">
    <source>
        <dbReference type="ARBA" id="ARBA00067159"/>
    </source>
</evidence>
<dbReference type="InParanoid" id="K1RAQ7"/>
<proteinExistence type="inferred from homology"/>
<dbReference type="SUPFAM" id="SSF55666">
    <property type="entry name" value="Ribonuclease PH domain 2-like"/>
    <property type="match status" value="1"/>
</dbReference>
<keyword evidence="5" id="KW-0698">rRNA processing</keyword>
<keyword evidence="6" id="KW-0271">Exosome</keyword>
<dbReference type="InterPro" id="IPR020568">
    <property type="entry name" value="Ribosomal_Su5_D2-typ_SF"/>
</dbReference>
<comment type="subcellular location">
    <subcellularLocation>
        <location evidence="1">Cytoplasm</location>
    </subcellularLocation>
    <subcellularLocation>
        <location evidence="2">Nucleus</location>
        <location evidence="2">Nucleolus</location>
    </subcellularLocation>
</comment>
<evidence type="ECO:0000256" key="5">
    <source>
        <dbReference type="ARBA" id="ARBA00022552"/>
    </source>
</evidence>
<dbReference type="PANTHER" id="PTHR11953:SF2">
    <property type="entry name" value="EXOSOME COMPLEX COMPONENT MTR3"/>
    <property type="match status" value="1"/>
</dbReference>